<dbReference type="OrthoDB" id="9810303at2"/>
<comment type="caution">
    <text evidence="2">The sequence shown here is derived from an EMBL/GenBank/DDBJ whole genome shotgun (WGS) entry which is preliminary data.</text>
</comment>
<dbReference type="PANTHER" id="PTHR48090">
    <property type="entry name" value="UNDECAPRENYL-PHOSPHATE 4-DEOXY-4-FORMAMIDO-L-ARABINOSE TRANSFERASE-RELATED"/>
    <property type="match status" value="1"/>
</dbReference>
<dbReference type="Gene3D" id="3.90.550.10">
    <property type="entry name" value="Spore Coat Polysaccharide Biosynthesis Protein SpsA, Chain A"/>
    <property type="match status" value="1"/>
</dbReference>
<sequence>MAQVSIIIPALNEHESIGHVVGEMPWDLIAECIVVDNGSTDGTGEIAAKAGARVISSPRGYGAACLAGSNAALPGSDILVYMDGDGSDVIAGLPALLAPIERDEADFVLGTRLKGKREPGSMLGSQVFAGHLVGTLVKLTSGFRYTDMGPFRAIRRTSLESLGMAELTYGWNLEMQIRAIQKGLRIREIPVDYRKRIGGTSKVSGDLRASMKAAVRIMEVLGRVTFGSHHTGKS</sequence>
<dbReference type="GO" id="GO:0016740">
    <property type="term" value="F:transferase activity"/>
    <property type="evidence" value="ECO:0007669"/>
    <property type="project" value="UniProtKB-KW"/>
</dbReference>
<dbReference type="InterPro" id="IPR029044">
    <property type="entry name" value="Nucleotide-diphossugar_trans"/>
</dbReference>
<gene>
    <name evidence="2" type="ORF">GRAN_2599</name>
</gene>
<protein>
    <submittedName>
        <fullName evidence="2">Putative glycosyltransferase</fullName>
    </submittedName>
</protein>
<name>A0A4Q0SZ85_9BACT</name>
<dbReference type="AlphaFoldDB" id="A0A4Q0SZ85"/>
<organism evidence="2 3">
    <name type="scientific">Granulicella sibirica</name>
    <dbReference type="NCBI Taxonomy" id="2479048"/>
    <lineage>
        <taxon>Bacteria</taxon>
        <taxon>Pseudomonadati</taxon>
        <taxon>Acidobacteriota</taxon>
        <taxon>Terriglobia</taxon>
        <taxon>Terriglobales</taxon>
        <taxon>Acidobacteriaceae</taxon>
        <taxon>Granulicella</taxon>
    </lineage>
</organism>
<dbReference type="RefSeq" id="WP_128913337.1">
    <property type="nucleotide sequence ID" value="NZ_RDSM01000002.1"/>
</dbReference>
<dbReference type="PANTHER" id="PTHR48090:SF7">
    <property type="entry name" value="RFBJ PROTEIN"/>
    <property type="match status" value="1"/>
</dbReference>
<dbReference type="Pfam" id="PF00535">
    <property type="entry name" value="Glycos_transf_2"/>
    <property type="match status" value="1"/>
</dbReference>
<reference evidence="3" key="2">
    <citation type="submission" date="2019-02" db="EMBL/GenBank/DDBJ databases">
        <title>Granulicella sibirica sp. nov., a psychrotolerant acidobacterium isolated from an organic soil layer in forested tundra, West Siberia.</title>
        <authorList>
            <person name="Oshkin I.Y."/>
            <person name="Kulichevskaya I.S."/>
            <person name="Rijpstra W.I.C."/>
            <person name="Sinninghe Damste J.S."/>
            <person name="Rakitin A.L."/>
            <person name="Ravin N.V."/>
            <person name="Dedysh S.N."/>
        </authorList>
    </citation>
    <scope>NUCLEOTIDE SEQUENCE [LARGE SCALE GENOMIC DNA]</scope>
    <source>
        <strain evidence="3">AF10</strain>
    </source>
</reference>
<feature type="domain" description="Glycosyltransferase 2-like" evidence="1">
    <location>
        <begin position="5"/>
        <end position="160"/>
    </location>
</feature>
<reference evidence="2 3" key="1">
    <citation type="submission" date="2018-11" db="EMBL/GenBank/DDBJ databases">
        <authorList>
            <person name="Mardanov A.V."/>
            <person name="Ravin N.V."/>
            <person name="Dedysh S.N."/>
        </authorList>
    </citation>
    <scope>NUCLEOTIDE SEQUENCE [LARGE SCALE GENOMIC DNA]</scope>
    <source>
        <strain evidence="2 3">AF10</strain>
    </source>
</reference>
<accession>A0A4Q0SZ85</accession>
<dbReference type="SUPFAM" id="SSF53448">
    <property type="entry name" value="Nucleotide-diphospho-sugar transferases"/>
    <property type="match status" value="1"/>
</dbReference>
<dbReference type="CDD" id="cd04179">
    <property type="entry name" value="DPM_DPG-synthase_like"/>
    <property type="match status" value="1"/>
</dbReference>
<evidence type="ECO:0000313" key="2">
    <source>
        <dbReference type="EMBL" id="RXH55742.1"/>
    </source>
</evidence>
<keyword evidence="2" id="KW-0808">Transferase</keyword>
<dbReference type="InterPro" id="IPR001173">
    <property type="entry name" value="Glyco_trans_2-like"/>
</dbReference>
<evidence type="ECO:0000313" key="3">
    <source>
        <dbReference type="Proteomes" id="UP000289437"/>
    </source>
</evidence>
<keyword evidence="3" id="KW-1185">Reference proteome</keyword>
<dbReference type="EMBL" id="RDSM01000002">
    <property type="protein sequence ID" value="RXH55742.1"/>
    <property type="molecule type" value="Genomic_DNA"/>
</dbReference>
<proteinExistence type="predicted"/>
<dbReference type="InterPro" id="IPR050256">
    <property type="entry name" value="Glycosyltransferase_2"/>
</dbReference>
<evidence type="ECO:0000259" key="1">
    <source>
        <dbReference type="Pfam" id="PF00535"/>
    </source>
</evidence>
<dbReference type="Proteomes" id="UP000289437">
    <property type="component" value="Unassembled WGS sequence"/>
</dbReference>